<proteinExistence type="predicted"/>
<organism evidence="1 2">
    <name type="scientific">Eubacterium plexicaudatum ASF492</name>
    <dbReference type="NCBI Taxonomy" id="1235802"/>
    <lineage>
        <taxon>Bacteria</taxon>
        <taxon>Bacillati</taxon>
        <taxon>Bacillota</taxon>
        <taxon>Clostridia</taxon>
        <taxon>Eubacteriales</taxon>
        <taxon>Eubacteriaceae</taxon>
        <taxon>Eubacterium</taxon>
    </lineage>
</organism>
<dbReference type="OrthoDB" id="9796842at2"/>
<evidence type="ECO:0000313" key="1">
    <source>
        <dbReference type="EMBL" id="EMZ19419.1"/>
    </source>
</evidence>
<dbReference type="InterPro" id="IPR053842">
    <property type="entry name" value="NikA-like"/>
</dbReference>
<reference evidence="1 2" key="1">
    <citation type="journal article" date="2014" name="Genome Announc.">
        <title>Draft genome sequences of the altered schaedler flora, a defined bacterial community from gnotobiotic mice.</title>
        <authorList>
            <person name="Wannemuehler M.J."/>
            <person name="Overstreet A.M."/>
            <person name="Ward D.V."/>
            <person name="Phillips G.J."/>
        </authorList>
    </citation>
    <scope>NUCLEOTIDE SEQUENCE [LARGE SCALE GENOMIC DNA]</scope>
    <source>
        <strain evidence="1 2">ASF492</strain>
    </source>
</reference>
<dbReference type="eggNOG" id="ENOG5031EE5">
    <property type="taxonomic scope" value="Bacteria"/>
</dbReference>
<comment type="caution">
    <text evidence="1">The sequence shown here is derived from an EMBL/GenBank/DDBJ whole genome shotgun (WGS) entry which is preliminary data.</text>
</comment>
<dbReference type="STRING" id="1235802.C823_05502"/>
<dbReference type="EMBL" id="AQFT01000163">
    <property type="protein sequence ID" value="EMZ19419.1"/>
    <property type="molecule type" value="Genomic_DNA"/>
</dbReference>
<dbReference type="Pfam" id="PF21983">
    <property type="entry name" value="NikA-like"/>
    <property type="match status" value="1"/>
</dbReference>
<dbReference type="PATRIC" id="fig|1235802.3.peg.5801"/>
<keyword evidence="2" id="KW-1185">Reference proteome</keyword>
<evidence type="ECO:0000313" key="2">
    <source>
        <dbReference type="Proteomes" id="UP000012589"/>
    </source>
</evidence>
<accession>N2A4X1</accession>
<gene>
    <name evidence="1" type="ORF">C823_05502</name>
</gene>
<name>N2A4X1_9FIRM</name>
<protein>
    <submittedName>
        <fullName evidence="1">Uncharacterized protein</fullName>
    </submittedName>
</protein>
<dbReference type="HOGENOM" id="CLU_173172_0_0_9"/>
<dbReference type="AlphaFoldDB" id="N2A4X1"/>
<dbReference type="Proteomes" id="UP000012589">
    <property type="component" value="Unassembled WGS sequence"/>
</dbReference>
<sequence length="110" mass="12490">MADSIHSVRKTLRLMPGEAKELSEKAAAAGMCEADYLRLLITQKPSDYPEIRILLKELINEVNAIGNNINQITRNYNSKLYRMEDRELLCACMKKLNMTVREAADKIGSM</sequence>